<accession>A0A2G5VT25</accession>
<dbReference type="PANTHER" id="PTHR21503:SF8">
    <property type="entry name" value="F-BOX ASSOCIATED DOMAIN-CONTAINING PROTEIN-RELATED"/>
    <property type="match status" value="1"/>
</dbReference>
<evidence type="ECO:0000313" key="2">
    <source>
        <dbReference type="EMBL" id="PIC54995.1"/>
    </source>
</evidence>
<dbReference type="PANTHER" id="PTHR21503">
    <property type="entry name" value="F-BOX-CONTAINING HYPOTHETICAL PROTEIN C.ELEGANS"/>
    <property type="match status" value="1"/>
</dbReference>
<keyword evidence="3" id="KW-1185">Reference proteome</keyword>
<protein>
    <recommendedName>
        <fullName evidence="1">F-box domain-containing protein</fullName>
    </recommendedName>
</protein>
<proteinExistence type="predicted"/>
<dbReference type="EMBL" id="PDUG01000001">
    <property type="protein sequence ID" value="PIC54995.1"/>
    <property type="molecule type" value="Genomic_DNA"/>
</dbReference>
<dbReference type="AlphaFoldDB" id="A0A2G5VT25"/>
<evidence type="ECO:0000259" key="1">
    <source>
        <dbReference type="PROSITE" id="PS50181"/>
    </source>
</evidence>
<reference evidence="3" key="1">
    <citation type="submission" date="2017-10" db="EMBL/GenBank/DDBJ databases">
        <title>Rapid genome shrinkage in a self-fertile nematode reveals novel sperm competition proteins.</title>
        <authorList>
            <person name="Yin D."/>
            <person name="Schwarz E.M."/>
            <person name="Thomas C.G."/>
            <person name="Felde R.L."/>
            <person name="Korf I.F."/>
            <person name="Cutter A.D."/>
            <person name="Schartner C.M."/>
            <person name="Ralston E.J."/>
            <person name="Meyer B.J."/>
            <person name="Haag E.S."/>
        </authorList>
    </citation>
    <scope>NUCLEOTIDE SEQUENCE [LARGE SCALE GENOMIC DNA]</scope>
    <source>
        <strain evidence="3">JU1422</strain>
    </source>
</reference>
<dbReference type="PROSITE" id="PS50181">
    <property type="entry name" value="FBOX"/>
    <property type="match status" value="1"/>
</dbReference>
<dbReference type="InterPro" id="IPR001810">
    <property type="entry name" value="F-box_dom"/>
</dbReference>
<comment type="caution">
    <text evidence="2">The sequence shown here is derived from an EMBL/GenBank/DDBJ whole genome shotgun (WGS) entry which is preliminary data.</text>
</comment>
<organism evidence="2 3">
    <name type="scientific">Caenorhabditis nigoni</name>
    <dbReference type="NCBI Taxonomy" id="1611254"/>
    <lineage>
        <taxon>Eukaryota</taxon>
        <taxon>Metazoa</taxon>
        <taxon>Ecdysozoa</taxon>
        <taxon>Nematoda</taxon>
        <taxon>Chromadorea</taxon>
        <taxon>Rhabditida</taxon>
        <taxon>Rhabditina</taxon>
        <taxon>Rhabditomorpha</taxon>
        <taxon>Rhabditoidea</taxon>
        <taxon>Rhabditidae</taxon>
        <taxon>Peloderinae</taxon>
        <taxon>Caenorhabditis</taxon>
    </lineage>
</organism>
<dbReference type="Proteomes" id="UP000230233">
    <property type="component" value="Chromosome I"/>
</dbReference>
<evidence type="ECO:0000313" key="3">
    <source>
        <dbReference type="Proteomes" id="UP000230233"/>
    </source>
</evidence>
<gene>
    <name evidence="2" type="primary">Cnig_chr_I.g456</name>
    <name evidence="2" type="ORF">B9Z55_000456</name>
</gene>
<feature type="domain" description="F-box" evidence="1">
    <location>
        <begin position="1"/>
        <end position="48"/>
    </location>
</feature>
<name>A0A2G5VT25_9PELO</name>
<sequence length="364" mass="42113">MKLSKFPRLVQTEIFDHLRHSKLFLMSLLSKNMREIIKLSQKKRFGSITLIRYDCDEPMVSTPSIISYSYGEIVSISQYDDTEKNYFPLNVSGRMIEFRPANEHLSVACYHPEERESVITAIHLHLLDLFGNSVKFIYTASNYKLLFPKLQNLSGCTDIYLKRNFTDMINLEKFLSSSPPVLKSLKMYIRFTSEPFSADSKLYQAESVKLDLHEPTVPDILRLYKGRQAFLRCETCQTSNLVDFVNRWKSGEGFEDLEYLNIDVFPHAAPDIEVRPILNSIGVRRIDTTKKPPTHSLPRVPQKVGSALKKYVSWLETPNTDPITSHVYVVRECDNRVASIQIRGRIFSFGVWDKTEEEFLGMME</sequence>
<dbReference type="Pfam" id="PF00646">
    <property type="entry name" value="F-box"/>
    <property type="match status" value="1"/>
</dbReference>